<reference evidence="2" key="1">
    <citation type="journal article" date="2020" name="Cell">
        <title>Large-Scale Comparative Analyses of Tick Genomes Elucidate Their Genetic Diversity and Vector Capacities.</title>
        <authorList>
            <consortium name="Tick Genome and Microbiome Consortium (TIGMIC)"/>
            <person name="Jia N."/>
            <person name="Wang J."/>
            <person name="Shi W."/>
            <person name="Du L."/>
            <person name="Sun Y."/>
            <person name="Zhan W."/>
            <person name="Jiang J.F."/>
            <person name="Wang Q."/>
            <person name="Zhang B."/>
            <person name="Ji P."/>
            <person name="Bell-Sakyi L."/>
            <person name="Cui X.M."/>
            <person name="Yuan T.T."/>
            <person name="Jiang B.G."/>
            <person name="Yang W.F."/>
            <person name="Lam T.T."/>
            <person name="Chang Q.C."/>
            <person name="Ding S.J."/>
            <person name="Wang X.J."/>
            <person name="Zhu J.G."/>
            <person name="Ruan X.D."/>
            <person name="Zhao L."/>
            <person name="Wei J.T."/>
            <person name="Ye R.Z."/>
            <person name="Que T.C."/>
            <person name="Du C.H."/>
            <person name="Zhou Y.H."/>
            <person name="Cheng J.X."/>
            <person name="Dai P.F."/>
            <person name="Guo W.B."/>
            <person name="Han X.H."/>
            <person name="Huang E.J."/>
            <person name="Li L.F."/>
            <person name="Wei W."/>
            <person name="Gao Y.C."/>
            <person name="Liu J.Z."/>
            <person name="Shao H.Z."/>
            <person name="Wang X."/>
            <person name="Wang C.C."/>
            <person name="Yang T.C."/>
            <person name="Huo Q.B."/>
            <person name="Li W."/>
            <person name="Chen H.Y."/>
            <person name="Chen S.E."/>
            <person name="Zhou L.G."/>
            <person name="Ni X.B."/>
            <person name="Tian J.H."/>
            <person name="Sheng Y."/>
            <person name="Liu T."/>
            <person name="Pan Y.S."/>
            <person name="Xia L.Y."/>
            <person name="Li J."/>
            <person name="Zhao F."/>
            <person name="Cao W.C."/>
        </authorList>
    </citation>
    <scope>NUCLEOTIDE SEQUENCE</scope>
    <source>
        <strain evidence="2">Rmic-2018</strain>
    </source>
</reference>
<dbReference type="Proteomes" id="UP000821866">
    <property type="component" value="Chromosome 4"/>
</dbReference>
<protein>
    <submittedName>
        <fullName evidence="2">Uncharacterized protein</fullName>
    </submittedName>
</protein>
<dbReference type="EMBL" id="JABSTU010000006">
    <property type="protein sequence ID" value="KAH8029356.1"/>
    <property type="molecule type" value="Genomic_DNA"/>
</dbReference>
<organism evidence="2 3">
    <name type="scientific">Rhipicephalus microplus</name>
    <name type="common">Cattle tick</name>
    <name type="synonym">Boophilus microplus</name>
    <dbReference type="NCBI Taxonomy" id="6941"/>
    <lineage>
        <taxon>Eukaryota</taxon>
        <taxon>Metazoa</taxon>
        <taxon>Ecdysozoa</taxon>
        <taxon>Arthropoda</taxon>
        <taxon>Chelicerata</taxon>
        <taxon>Arachnida</taxon>
        <taxon>Acari</taxon>
        <taxon>Parasitiformes</taxon>
        <taxon>Ixodida</taxon>
        <taxon>Ixodoidea</taxon>
        <taxon>Ixodidae</taxon>
        <taxon>Rhipicephalinae</taxon>
        <taxon>Rhipicephalus</taxon>
        <taxon>Boophilus</taxon>
    </lineage>
</organism>
<accession>A0A9J6E4U2</accession>
<comment type="caution">
    <text evidence="2">The sequence shown here is derived from an EMBL/GenBank/DDBJ whole genome shotgun (WGS) entry which is preliminary data.</text>
</comment>
<name>A0A9J6E4U2_RHIMP</name>
<gene>
    <name evidence="2" type="ORF">HPB51_025364</name>
</gene>
<keyword evidence="3" id="KW-1185">Reference proteome</keyword>
<evidence type="ECO:0000313" key="3">
    <source>
        <dbReference type="Proteomes" id="UP000821866"/>
    </source>
</evidence>
<dbReference type="AlphaFoldDB" id="A0A9J6E4U2"/>
<feature type="region of interest" description="Disordered" evidence="1">
    <location>
        <begin position="37"/>
        <end position="63"/>
    </location>
</feature>
<evidence type="ECO:0000256" key="1">
    <source>
        <dbReference type="SAM" id="MobiDB-lite"/>
    </source>
</evidence>
<sequence length="198" mass="21561">MLLRLRPTLPRAAPRLGLQRPTPRQITLLPVSPFFTCSPPVPPTKPVNDPRDEPPGDSLGSYPVPPRGSFTAKFLPSRILLSDIPITATEPAGCRSSFGFLHGVEESDGDLTNLKFTMRLVSTVPGREDHLVWLRLASSQPPNNVILFGLQLLVRQPSPRPLQCRPSGRIGQVSEICPRVGACVSCGHQHQAAAICRL</sequence>
<reference evidence="2" key="2">
    <citation type="submission" date="2021-09" db="EMBL/GenBank/DDBJ databases">
        <authorList>
            <person name="Jia N."/>
            <person name="Wang J."/>
            <person name="Shi W."/>
            <person name="Du L."/>
            <person name="Sun Y."/>
            <person name="Zhan W."/>
            <person name="Jiang J."/>
            <person name="Wang Q."/>
            <person name="Zhang B."/>
            <person name="Ji P."/>
            <person name="Sakyi L.B."/>
            <person name="Cui X."/>
            <person name="Yuan T."/>
            <person name="Jiang B."/>
            <person name="Yang W."/>
            <person name="Lam T.T.-Y."/>
            <person name="Chang Q."/>
            <person name="Ding S."/>
            <person name="Wang X."/>
            <person name="Zhu J."/>
            <person name="Ruan X."/>
            <person name="Zhao L."/>
            <person name="Wei J."/>
            <person name="Que T."/>
            <person name="Du C."/>
            <person name="Cheng J."/>
            <person name="Dai P."/>
            <person name="Han X."/>
            <person name="Huang E."/>
            <person name="Gao Y."/>
            <person name="Liu J."/>
            <person name="Shao H."/>
            <person name="Ye R."/>
            <person name="Li L."/>
            <person name="Wei W."/>
            <person name="Wang X."/>
            <person name="Wang C."/>
            <person name="Huo Q."/>
            <person name="Li W."/>
            <person name="Guo W."/>
            <person name="Chen H."/>
            <person name="Chen S."/>
            <person name="Zhou L."/>
            <person name="Zhou L."/>
            <person name="Ni X."/>
            <person name="Tian J."/>
            <person name="Zhou Y."/>
            <person name="Sheng Y."/>
            <person name="Liu T."/>
            <person name="Pan Y."/>
            <person name="Xia L."/>
            <person name="Li J."/>
            <person name="Zhao F."/>
            <person name="Cao W."/>
        </authorList>
    </citation>
    <scope>NUCLEOTIDE SEQUENCE</scope>
    <source>
        <strain evidence="2">Rmic-2018</strain>
        <tissue evidence="2">Larvae</tissue>
    </source>
</reference>
<evidence type="ECO:0000313" key="2">
    <source>
        <dbReference type="EMBL" id="KAH8029356.1"/>
    </source>
</evidence>
<proteinExistence type="predicted"/>